<dbReference type="EMBL" id="QPFP01000032">
    <property type="protein sequence ID" value="TEB28407.1"/>
    <property type="molecule type" value="Genomic_DNA"/>
</dbReference>
<protein>
    <submittedName>
        <fullName evidence="2">Uncharacterized protein</fullName>
    </submittedName>
</protein>
<evidence type="ECO:0000313" key="3">
    <source>
        <dbReference type="Proteomes" id="UP000298030"/>
    </source>
</evidence>
<keyword evidence="1" id="KW-0732">Signal</keyword>
<feature type="chain" id="PRO_5021395743" evidence="1">
    <location>
        <begin position="25"/>
        <end position="109"/>
    </location>
</feature>
<name>A0A4Y7T2M6_COPMI</name>
<evidence type="ECO:0000313" key="2">
    <source>
        <dbReference type="EMBL" id="TEB28407.1"/>
    </source>
</evidence>
<proteinExistence type="predicted"/>
<gene>
    <name evidence="2" type="ORF">FA13DRAFT_1735562</name>
</gene>
<comment type="caution">
    <text evidence="2">The sequence shown here is derived from an EMBL/GenBank/DDBJ whole genome shotgun (WGS) entry which is preliminary data.</text>
</comment>
<keyword evidence="3" id="KW-1185">Reference proteome</keyword>
<dbReference type="AlphaFoldDB" id="A0A4Y7T2M6"/>
<sequence>MIYLFIRSLAIPSVAVLDIVDAQAVVYPRYSLLFTFSLTPSFTGPDRPPVSYVSLDYRSLHSLRHPMHLPLDFPDFPPPPPPPLSSISSSNLSIIDNHVYGQTLYDEQH</sequence>
<evidence type="ECO:0000256" key="1">
    <source>
        <dbReference type="SAM" id="SignalP"/>
    </source>
</evidence>
<accession>A0A4Y7T2M6</accession>
<dbReference type="Proteomes" id="UP000298030">
    <property type="component" value="Unassembled WGS sequence"/>
</dbReference>
<reference evidence="2 3" key="1">
    <citation type="journal article" date="2019" name="Nat. Ecol. Evol.">
        <title>Megaphylogeny resolves global patterns of mushroom evolution.</title>
        <authorList>
            <person name="Varga T."/>
            <person name="Krizsan K."/>
            <person name="Foldi C."/>
            <person name="Dima B."/>
            <person name="Sanchez-Garcia M."/>
            <person name="Sanchez-Ramirez S."/>
            <person name="Szollosi G.J."/>
            <person name="Szarkandi J.G."/>
            <person name="Papp V."/>
            <person name="Albert L."/>
            <person name="Andreopoulos W."/>
            <person name="Angelini C."/>
            <person name="Antonin V."/>
            <person name="Barry K.W."/>
            <person name="Bougher N.L."/>
            <person name="Buchanan P."/>
            <person name="Buyck B."/>
            <person name="Bense V."/>
            <person name="Catcheside P."/>
            <person name="Chovatia M."/>
            <person name="Cooper J."/>
            <person name="Damon W."/>
            <person name="Desjardin D."/>
            <person name="Finy P."/>
            <person name="Geml J."/>
            <person name="Haridas S."/>
            <person name="Hughes K."/>
            <person name="Justo A."/>
            <person name="Karasinski D."/>
            <person name="Kautmanova I."/>
            <person name="Kiss B."/>
            <person name="Kocsube S."/>
            <person name="Kotiranta H."/>
            <person name="LaButti K.M."/>
            <person name="Lechner B.E."/>
            <person name="Liimatainen K."/>
            <person name="Lipzen A."/>
            <person name="Lukacs Z."/>
            <person name="Mihaltcheva S."/>
            <person name="Morgado L.N."/>
            <person name="Niskanen T."/>
            <person name="Noordeloos M.E."/>
            <person name="Ohm R.A."/>
            <person name="Ortiz-Santana B."/>
            <person name="Ovrebo C."/>
            <person name="Racz N."/>
            <person name="Riley R."/>
            <person name="Savchenko A."/>
            <person name="Shiryaev A."/>
            <person name="Soop K."/>
            <person name="Spirin V."/>
            <person name="Szebenyi C."/>
            <person name="Tomsovsky M."/>
            <person name="Tulloss R.E."/>
            <person name="Uehling J."/>
            <person name="Grigoriev I.V."/>
            <person name="Vagvolgyi C."/>
            <person name="Papp T."/>
            <person name="Martin F.M."/>
            <person name="Miettinen O."/>
            <person name="Hibbett D.S."/>
            <person name="Nagy L.G."/>
        </authorList>
    </citation>
    <scope>NUCLEOTIDE SEQUENCE [LARGE SCALE GENOMIC DNA]</scope>
    <source>
        <strain evidence="2 3">FP101781</strain>
    </source>
</reference>
<feature type="signal peptide" evidence="1">
    <location>
        <begin position="1"/>
        <end position="24"/>
    </location>
</feature>
<organism evidence="2 3">
    <name type="scientific">Coprinellus micaceus</name>
    <name type="common">Glistening ink-cap mushroom</name>
    <name type="synonym">Coprinus micaceus</name>
    <dbReference type="NCBI Taxonomy" id="71717"/>
    <lineage>
        <taxon>Eukaryota</taxon>
        <taxon>Fungi</taxon>
        <taxon>Dikarya</taxon>
        <taxon>Basidiomycota</taxon>
        <taxon>Agaricomycotina</taxon>
        <taxon>Agaricomycetes</taxon>
        <taxon>Agaricomycetidae</taxon>
        <taxon>Agaricales</taxon>
        <taxon>Agaricineae</taxon>
        <taxon>Psathyrellaceae</taxon>
        <taxon>Coprinellus</taxon>
    </lineage>
</organism>